<dbReference type="AlphaFoldDB" id="B1XUF2"/>
<feature type="domain" description="Sulfatase N-terminal" evidence="1">
    <location>
        <begin position="144"/>
        <end position="240"/>
    </location>
</feature>
<dbReference type="OrthoDB" id="9766107at2"/>
<evidence type="ECO:0000313" key="2">
    <source>
        <dbReference type="EMBL" id="ACB43979.1"/>
    </source>
</evidence>
<protein>
    <submittedName>
        <fullName evidence="2">Putative arylsulfatase</fullName>
    </submittedName>
</protein>
<dbReference type="KEGG" id="pne:Pnec_0758"/>
<dbReference type="PANTHER" id="PTHR43108">
    <property type="entry name" value="N-ACETYLGLUCOSAMINE-6-SULFATASE FAMILY MEMBER"/>
    <property type="match status" value="1"/>
</dbReference>
<dbReference type="InterPro" id="IPR000917">
    <property type="entry name" value="Sulfatase_N"/>
</dbReference>
<dbReference type="InterPro" id="IPR017850">
    <property type="entry name" value="Alkaline_phosphatase_core_sf"/>
</dbReference>
<dbReference type="EMBL" id="CP001010">
    <property type="protein sequence ID" value="ACB43979.1"/>
    <property type="molecule type" value="Genomic_DNA"/>
</dbReference>
<dbReference type="STRING" id="452638.Pnec_0758"/>
<dbReference type="eggNOG" id="COG3119">
    <property type="taxonomic scope" value="Bacteria"/>
</dbReference>
<evidence type="ECO:0000259" key="1">
    <source>
        <dbReference type="Pfam" id="PF00884"/>
    </source>
</evidence>
<gene>
    <name evidence="2" type="ordered locus">Pnec_0758</name>
</gene>
<sequence>MIINFFPTGTEFQTFTNLFSSVVANPQHSIQAAPYSGQPSATGVNWSTNVFNNINVASYGYPALPPNWESLDTLNQNKPLWQTVVRQWNGMQFGIVYESISQTNYDIKPYPFTTHVYGGYSPFILGNAPLTLGMGYAPYSYWQKGLAAYTLAMQIIDRSIGRILNAIPADVAKKTVIVFTSDHGEQAGSHGFISNKSGNVYAETVRVPLIVSDPIGKFAGDVGIERTQITSAVDLTSMMVSFAYGGTRLG</sequence>
<name>B1XUF2_POLNS</name>
<organism evidence="2">
    <name type="scientific">Polynucleobacter necessarius subsp. necessarius (strain STIR1)</name>
    <dbReference type="NCBI Taxonomy" id="452638"/>
    <lineage>
        <taxon>Bacteria</taxon>
        <taxon>Pseudomonadati</taxon>
        <taxon>Pseudomonadota</taxon>
        <taxon>Betaproteobacteria</taxon>
        <taxon>Burkholderiales</taxon>
        <taxon>Burkholderiaceae</taxon>
        <taxon>Polynucleobacter</taxon>
    </lineage>
</organism>
<accession>B1XUF2</accession>
<dbReference type="Gene3D" id="3.40.720.10">
    <property type="entry name" value="Alkaline Phosphatase, subunit A"/>
    <property type="match status" value="1"/>
</dbReference>
<dbReference type="SUPFAM" id="SSF53649">
    <property type="entry name" value="Alkaline phosphatase-like"/>
    <property type="match status" value="1"/>
</dbReference>
<dbReference type="Pfam" id="PF00884">
    <property type="entry name" value="Sulfatase"/>
    <property type="match status" value="1"/>
</dbReference>
<dbReference type="HOGENOM" id="CLU_1110608_0_0_4"/>
<proteinExistence type="predicted"/>
<reference evidence="2" key="1">
    <citation type="submission" date="2008-03" db="EMBL/GenBank/DDBJ databases">
        <title>Complete sequence of Polynucleobacter necessarius STIR1.</title>
        <authorList>
            <consortium name="US DOE Joint Genome Institute"/>
            <person name="Copeland A."/>
            <person name="Lucas S."/>
            <person name="Lapidus A."/>
            <person name="Barry K."/>
            <person name="Detter J.C."/>
            <person name="Glavina del Rio T."/>
            <person name="Hammon N."/>
            <person name="Israni S."/>
            <person name="Dalin E."/>
            <person name="Tice H."/>
            <person name="Pitluck S."/>
            <person name="Chain P."/>
            <person name="Malfatti S."/>
            <person name="Shin M."/>
            <person name="Vergez L."/>
            <person name="Schmutz J."/>
            <person name="Larimer F."/>
            <person name="Land M."/>
            <person name="Hauser L."/>
            <person name="Kyrpides N."/>
            <person name="Kim E."/>
            <person name="Hahn M."/>
            <person name="Richardson P."/>
        </authorList>
    </citation>
    <scope>NUCLEOTIDE SEQUENCE [LARGE SCALE GENOMIC DNA]</scope>
    <source>
        <strain evidence="2">STIR1</strain>
    </source>
</reference>
<dbReference type="PANTHER" id="PTHR43108:SF8">
    <property type="entry name" value="SD21168P"/>
    <property type="match status" value="1"/>
</dbReference>